<protein>
    <submittedName>
        <fullName evidence="1">Uncharacterized protein</fullName>
    </submittedName>
</protein>
<accession>A0A8X6IDG3</accession>
<organism evidence="1 2">
    <name type="scientific">Trichonephila inaurata madagascariensis</name>
    <dbReference type="NCBI Taxonomy" id="2747483"/>
    <lineage>
        <taxon>Eukaryota</taxon>
        <taxon>Metazoa</taxon>
        <taxon>Ecdysozoa</taxon>
        <taxon>Arthropoda</taxon>
        <taxon>Chelicerata</taxon>
        <taxon>Arachnida</taxon>
        <taxon>Araneae</taxon>
        <taxon>Araneomorphae</taxon>
        <taxon>Entelegynae</taxon>
        <taxon>Araneoidea</taxon>
        <taxon>Nephilidae</taxon>
        <taxon>Trichonephila</taxon>
        <taxon>Trichonephila inaurata</taxon>
    </lineage>
</organism>
<gene>
    <name evidence="1" type="ORF">TNIN_259791</name>
</gene>
<name>A0A8X6IDG3_9ARAC</name>
<comment type="caution">
    <text evidence="1">The sequence shown here is derived from an EMBL/GenBank/DDBJ whole genome shotgun (WGS) entry which is preliminary data.</text>
</comment>
<keyword evidence="2" id="KW-1185">Reference proteome</keyword>
<sequence length="142" mass="15774">MHLPALIYASPGPYTSYQGLGTSRIETGKSGKNSIVLFRLHYSESLLIKRFSNGHLCGCLVHAINRRTGENVNCCLIWGWRIHFEKSLSITDEYDKGIPGNAVSFLVWEGGGDYLRTVLSSTCALIKSPCPCLNVQDKYLFS</sequence>
<reference evidence="1" key="1">
    <citation type="submission" date="2020-08" db="EMBL/GenBank/DDBJ databases">
        <title>Multicomponent nature underlies the extraordinary mechanical properties of spider dragline silk.</title>
        <authorList>
            <person name="Kono N."/>
            <person name="Nakamura H."/>
            <person name="Mori M."/>
            <person name="Yoshida Y."/>
            <person name="Ohtoshi R."/>
            <person name="Malay A.D."/>
            <person name="Moran D.A.P."/>
            <person name="Tomita M."/>
            <person name="Numata K."/>
            <person name="Arakawa K."/>
        </authorList>
    </citation>
    <scope>NUCLEOTIDE SEQUENCE</scope>
</reference>
<proteinExistence type="predicted"/>
<dbReference type="Proteomes" id="UP000886998">
    <property type="component" value="Unassembled WGS sequence"/>
</dbReference>
<evidence type="ECO:0000313" key="2">
    <source>
        <dbReference type="Proteomes" id="UP000886998"/>
    </source>
</evidence>
<dbReference type="AlphaFoldDB" id="A0A8X6IDG3"/>
<evidence type="ECO:0000313" key="1">
    <source>
        <dbReference type="EMBL" id="GFS40525.1"/>
    </source>
</evidence>
<dbReference type="EMBL" id="BMAV01025319">
    <property type="protein sequence ID" value="GFS40525.1"/>
    <property type="molecule type" value="Genomic_DNA"/>
</dbReference>